<evidence type="ECO:0000256" key="1">
    <source>
        <dbReference type="ARBA" id="ARBA00023125"/>
    </source>
</evidence>
<sequence length="82" mass="9228">MAIHNRIALFRTERGISRKELAEAIGVNNQTVGYLERGDYQPSLELALKIARYFGVTVELLFSLEPFESIASALKRADESKN</sequence>
<dbReference type="SUPFAM" id="SSF47413">
    <property type="entry name" value="lambda repressor-like DNA-binding domains"/>
    <property type="match status" value="1"/>
</dbReference>
<dbReference type="PANTHER" id="PTHR46558">
    <property type="entry name" value="TRACRIPTIONAL REGULATORY PROTEIN-RELATED-RELATED"/>
    <property type="match status" value="1"/>
</dbReference>
<dbReference type="Proteomes" id="UP000294829">
    <property type="component" value="Unassembled WGS sequence"/>
</dbReference>
<dbReference type="RefSeq" id="WP_133325458.1">
    <property type="nucleotide sequence ID" value="NZ_SMYL01000001.1"/>
</dbReference>
<evidence type="ECO:0000313" key="4">
    <source>
        <dbReference type="Proteomes" id="UP000294829"/>
    </source>
</evidence>
<dbReference type="EMBL" id="SMYL01000001">
    <property type="protein sequence ID" value="TDK68630.1"/>
    <property type="molecule type" value="Genomic_DNA"/>
</dbReference>
<dbReference type="Pfam" id="PF01381">
    <property type="entry name" value="HTH_3"/>
    <property type="match status" value="1"/>
</dbReference>
<feature type="domain" description="HTH cro/C1-type" evidence="2">
    <location>
        <begin position="7"/>
        <end position="61"/>
    </location>
</feature>
<protein>
    <submittedName>
        <fullName evidence="3">Transcriptional regulator</fullName>
    </submittedName>
</protein>
<evidence type="ECO:0000259" key="2">
    <source>
        <dbReference type="PROSITE" id="PS50943"/>
    </source>
</evidence>
<keyword evidence="4" id="KW-1185">Reference proteome</keyword>
<keyword evidence="1" id="KW-0238">DNA-binding</keyword>
<dbReference type="PROSITE" id="PS50943">
    <property type="entry name" value="HTH_CROC1"/>
    <property type="match status" value="1"/>
</dbReference>
<dbReference type="CDD" id="cd00093">
    <property type="entry name" value="HTH_XRE"/>
    <property type="match status" value="1"/>
</dbReference>
<proteinExistence type="predicted"/>
<dbReference type="OrthoDB" id="3034420at2"/>
<dbReference type="InterPro" id="IPR010982">
    <property type="entry name" value="Lambda_DNA-bd_dom_sf"/>
</dbReference>
<evidence type="ECO:0000313" key="3">
    <source>
        <dbReference type="EMBL" id="TDK68630.1"/>
    </source>
</evidence>
<name>A0A4R5W6N9_9BURK</name>
<dbReference type="InterPro" id="IPR001387">
    <property type="entry name" value="Cro/C1-type_HTH"/>
</dbReference>
<dbReference type="Gene3D" id="1.10.260.40">
    <property type="entry name" value="lambda repressor-like DNA-binding domains"/>
    <property type="match status" value="1"/>
</dbReference>
<gene>
    <name evidence="3" type="ORF">E2I14_03575</name>
</gene>
<organism evidence="3 4">
    <name type="scientific">Sapientia aquatica</name>
    <dbReference type="NCBI Taxonomy" id="1549640"/>
    <lineage>
        <taxon>Bacteria</taxon>
        <taxon>Pseudomonadati</taxon>
        <taxon>Pseudomonadota</taxon>
        <taxon>Betaproteobacteria</taxon>
        <taxon>Burkholderiales</taxon>
        <taxon>Oxalobacteraceae</taxon>
        <taxon>Sapientia</taxon>
    </lineage>
</organism>
<dbReference type="PANTHER" id="PTHR46558:SF4">
    <property type="entry name" value="DNA-BIDING PHAGE PROTEIN"/>
    <property type="match status" value="1"/>
</dbReference>
<dbReference type="AlphaFoldDB" id="A0A4R5W6N9"/>
<dbReference type="GO" id="GO:0003677">
    <property type="term" value="F:DNA binding"/>
    <property type="evidence" value="ECO:0007669"/>
    <property type="project" value="UniProtKB-KW"/>
</dbReference>
<comment type="caution">
    <text evidence="3">The sequence shown here is derived from an EMBL/GenBank/DDBJ whole genome shotgun (WGS) entry which is preliminary data.</text>
</comment>
<reference evidence="3 4" key="1">
    <citation type="submission" date="2019-03" db="EMBL/GenBank/DDBJ databases">
        <title>Sapientia aquatica gen. nov., sp. nov., isolated from a crater lake.</title>
        <authorList>
            <person name="Felfoldi T."/>
            <person name="Szabo A."/>
            <person name="Toth E."/>
            <person name="Schumann P."/>
            <person name="Keki Z."/>
            <person name="Marialigeti K."/>
            <person name="Mathe I."/>
        </authorList>
    </citation>
    <scope>NUCLEOTIDE SEQUENCE [LARGE SCALE GENOMIC DNA]</scope>
    <source>
        <strain evidence="3 4">SA-152</strain>
    </source>
</reference>
<dbReference type="SMART" id="SM00530">
    <property type="entry name" value="HTH_XRE"/>
    <property type="match status" value="1"/>
</dbReference>
<accession>A0A4R5W6N9</accession>